<dbReference type="AlphaFoldDB" id="A0A6J4LYB7"/>
<dbReference type="PANTHER" id="PTHR30528:SF0">
    <property type="entry name" value="CYTOPLASMIC PROTEIN"/>
    <property type="match status" value="1"/>
</dbReference>
<dbReference type="Pfam" id="PF06224">
    <property type="entry name" value="AlkZ-like"/>
    <property type="match status" value="1"/>
</dbReference>
<name>A0A6J4LYB7_9ACTN</name>
<accession>A0A6J4LYB7</accession>
<organism evidence="1">
    <name type="scientific">uncultured Nocardioidaceae bacterium</name>
    <dbReference type="NCBI Taxonomy" id="253824"/>
    <lineage>
        <taxon>Bacteria</taxon>
        <taxon>Bacillati</taxon>
        <taxon>Actinomycetota</taxon>
        <taxon>Actinomycetes</taxon>
        <taxon>Propionibacteriales</taxon>
        <taxon>Nocardioidaceae</taxon>
        <taxon>environmental samples</taxon>
    </lineage>
</organism>
<dbReference type="PANTHER" id="PTHR30528">
    <property type="entry name" value="CYTOPLASMIC PROTEIN"/>
    <property type="match status" value="1"/>
</dbReference>
<reference evidence="1" key="1">
    <citation type="submission" date="2020-02" db="EMBL/GenBank/DDBJ databases">
        <authorList>
            <person name="Meier V. D."/>
        </authorList>
    </citation>
    <scope>NUCLEOTIDE SEQUENCE</scope>
    <source>
        <strain evidence="1">AVDCRST_MAG24</strain>
    </source>
</reference>
<proteinExistence type="predicted"/>
<dbReference type="InterPro" id="IPR009351">
    <property type="entry name" value="AlkZ-like"/>
</dbReference>
<protein>
    <submittedName>
        <fullName evidence="1">Cytoplasmic protein clustered with trehalase</fullName>
    </submittedName>
</protein>
<dbReference type="EMBL" id="CADCUF010000224">
    <property type="protein sequence ID" value="CAA9345391.1"/>
    <property type="molecule type" value="Genomic_DNA"/>
</dbReference>
<evidence type="ECO:0000313" key="1">
    <source>
        <dbReference type="EMBL" id="CAA9345391.1"/>
    </source>
</evidence>
<gene>
    <name evidence="1" type="ORF">AVDCRST_MAG24-1500</name>
</gene>
<sequence length="361" mass="40321">MVHAILTRDEARRIAVHAQLLDLPRPDDLVEVVDRLTFLQIDPTAAIAPSADLVLWSRLGSGYDPADLTQALERDRTLVETVAYVRSVRDLPAVFAELHDGVRHPSAAAWLAANETFRRDVLSLLQDRGPLLSRDIPDTSVQPWPSSGWTNNRNVTKMLESLAHRGQVAITGRKGRQRFWDLPERVFPAELPVLDPDVAARLRNERRLASLGIARSSGPVIPGESPYVGLVGEEVVVEDTPGTWRVHAAYLDLPFAGRTALLSPFDRLVHDRVRAEQLFDFEYVLEMYKPKQKRRWGYYALPVLHGDRLVGKLDATADRSAGQLVVHAVHQDVVFTDEVTAAVHREVEDLATWLGLEVTGT</sequence>